<reference evidence="1" key="1">
    <citation type="journal article" date="2021" name="Proc. Natl. Acad. Sci. U.S.A.">
        <title>Global biogeography of chemosynthetic symbionts reveals both localized and globally distributed symbiont groups. .</title>
        <authorList>
            <person name="Osvatic J.T."/>
            <person name="Wilkins L.G.E."/>
            <person name="Leibrecht L."/>
            <person name="Leray M."/>
            <person name="Zauner S."/>
            <person name="Polzin J."/>
            <person name="Camacho Y."/>
            <person name="Gros O."/>
            <person name="van Gils J.A."/>
            <person name="Eisen J.A."/>
            <person name="Petersen J.M."/>
            <person name="Yuen B."/>
        </authorList>
    </citation>
    <scope>NUCLEOTIDE SEQUENCE</scope>
    <source>
        <strain evidence="1">MAGclacostrist064TRANS</strain>
    </source>
</reference>
<evidence type="ECO:0000313" key="2">
    <source>
        <dbReference type="Proteomes" id="UP000886667"/>
    </source>
</evidence>
<feature type="non-terminal residue" evidence="1">
    <location>
        <position position="1"/>
    </location>
</feature>
<gene>
    <name evidence="1" type="ORF">JAZ07_18220</name>
</gene>
<dbReference type="Proteomes" id="UP000886667">
    <property type="component" value="Unassembled WGS sequence"/>
</dbReference>
<evidence type="ECO:0000313" key="1">
    <source>
        <dbReference type="EMBL" id="MCG7948281.1"/>
    </source>
</evidence>
<organism evidence="1 2">
    <name type="scientific">Candidatus Thiodiazotropha taylori</name>
    <dbReference type="NCBI Taxonomy" id="2792791"/>
    <lineage>
        <taxon>Bacteria</taxon>
        <taxon>Pseudomonadati</taxon>
        <taxon>Pseudomonadota</taxon>
        <taxon>Gammaproteobacteria</taxon>
        <taxon>Chromatiales</taxon>
        <taxon>Sedimenticolaceae</taxon>
        <taxon>Candidatus Thiodiazotropha</taxon>
    </lineage>
</organism>
<accession>A0A9E4N6C4</accession>
<dbReference type="AlphaFoldDB" id="A0A9E4N6C4"/>
<comment type="caution">
    <text evidence="1">The sequence shown here is derived from an EMBL/GenBank/DDBJ whole genome shotgun (WGS) entry which is preliminary data.</text>
</comment>
<proteinExistence type="predicted"/>
<dbReference type="EMBL" id="JAEPCM010000664">
    <property type="protein sequence ID" value="MCG7948281.1"/>
    <property type="molecule type" value="Genomic_DNA"/>
</dbReference>
<name>A0A9E4N6C4_9GAMM</name>
<sequence>MSLTNGLNKGYEDKEFYSIFLSKPFGESQEHRWNNIFIYEEGGGKWNRFDVEYTFTDTLLASVEWNNYWGEENTTFGQFRDSSNFQVGLKWIIE</sequence>
<protein>
    <submittedName>
        <fullName evidence="1">RNA polymerase-associated protein rapA</fullName>
    </submittedName>
</protein>